<keyword evidence="3 6" id="KW-0238">DNA-binding</keyword>
<evidence type="ECO:0000256" key="2">
    <source>
        <dbReference type="ARBA" id="ARBA00023015"/>
    </source>
</evidence>
<gene>
    <name evidence="6" type="ORF">SAMN02745823_02686</name>
</gene>
<protein>
    <submittedName>
        <fullName evidence="6">DNA-binding transcriptional regulator, LysR family</fullName>
    </submittedName>
</protein>
<dbReference type="PRINTS" id="PR00039">
    <property type="entry name" value="HTHLYSR"/>
</dbReference>
<evidence type="ECO:0000259" key="5">
    <source>
        <dbReference type="PROSITE" id="PS50931"/>
    </source>
</evidence>
<dbReference type="Pfam" id="PF03466">
    <property type="entry name" value="LysR_substrate"/>
    <property type="match status" value="1"/>
</dbReference>
<dbReference type="AlphaFoldDB" id="A0A1M5YP91"/>
<dbReference type="GO" id="GO:0003700">
    <property type="term" value="F:DNA-binding transcription factor activity"/>
    <property type="evidence" value="ECO:0007669"/>
    <property type="project" value="InterPro"/>
</dbReference>
<evidence type="ECO:0000256" key="1">
    <source>
        <dbReference type="ARBA" id="ARBA00009437"/>
    </source>
</evidence>
<keyword evidence="2" id="KW-0805">Transcription regulation</keyword>
<evidence type="ECO:0000313" key="7">
    <source>
        <dbReference type="Proteomes" id="UP000183995"/>
    </source>
</evidence>
<proteinExistence type="inferred from homology"/>
<dbReference type="PANTHER" id="PTHR30346:SF0">
    <property type="entry name" value="HCA OPERON TRANSCRIPTIONAL ACTIVATOR HCAR"/>
    <property type="match status" value="1"/>
</dbReference>
<feature type="domain" description="HTH lysR-type" evidence="5">
    <location>
        <begin position="1"/>
        <end position="58"/>
    </location>
</feature>
<dbReference type="Gene3D" id="1.10.10.10">
    <property type="entry name" value="Winged helix-like DNA-binding domain superfamily/Winged helix DNA-binding domain"/>
    <property type="match status" value="1"/>
</dbReference>
<keyword evidence="7" id="KW-1185">Reference proteome</keyword>
<dbReference type="Proteomes" id="UP000183995">
    <property type="component" value="Unassembled WGS sequence"/>
</dbReference>
<dbReference type="CDD" id="cd08414">
    <property type="entry name" value="PBP2_LTTR_aromatics_like"/>
    <property type="match status" value="1"/>
</dbReference>
<accession>A0A1M5YP91</accession>
<dbReference type="InterPro" id="IPR005119">
    <property type="entry name" value="LysR_subst-bd"/>
</dbReference>
<evidence type="ECO:0000256" key="4">
    <source>
        <dbReference type="ARBA" id="ARBA00023163"/>
    </source>
</evidence>
<dbReference type="OrthoDB" id="9803714at2"/>
<dbReference type="SUPFAM" id="SSF53850">
    <property type="entry name" value="Periplasmic binding protein-like II"/>
    <property type="match status" value="1"/>
</dbReference>
<evidence type="ECO:0000313" key="6">
    <source>
        <dbReference type="EMBL" id="SHI13393.1"/>
    </source>
</evidence>
<dbReference type="PROSITE" id="PS50931">
    <property type="entry name" value="HTH_LYSR"/>
    <property type="match status" value="1"/>
</dbReference>
<dbReference type="Gene3D" id="3.40.190.10">
    <property type="entry name" value="Periplasmic binding protein-like II"/>
    <property type="match status" value="2"/>
</dbReference>
<dbReference type="InterPro" id="IPR036388">
    <property type="entry name" value="WH-like_DNA-bd_sf"/>
</dbReference>
<dbReference type="GO" id="GO:0003677">
    <property type="term" value="F:DNA binding"/>
    <property type="evidence" value="ECO:0007669"/>
    <property type="project" value="UniProtKB-KW"/>
</dbReference>
<dbReference type="GO" id="GO:0032993">
    <property type="term" value="C:protein-DNA complex"/>
    <property type="evidence" value="ECO:0007669"/>
    <property type="project" value="TreeGrafter"/>
</dbReference>
<dbReference type="Pfam" id="PF00126">
    <property type="entry name" value="HTH_1"/>
    <property type="match status" value="1"/>
</dbReference>
<comment type="similarity">
    <text evidence="1">Belongs to the LysR transcriptional regulatory family.</text>
</comment>
<dbReference type="InterPro" id="IPR000847">
    <property type="entry name" value="LysR_HTH_N"/>
</dbReference>
<name>A0A1M5YP91_9FIRM</name>
<reference evidence="6 7" key="1">
    <citation type="submission" date="2016-11" db="EMBL/GenBank/DDBJ databases">
        <authorList>
            <person name="Jaros S."/>
            <person name="Januszkiewicz K."/>
            <person name="Wedrychowicz H."/>
        </authorList>
    </citation>
    <scope>NUCLEOTIDE SEQUENCE [LARGE SCALE GENOMIC DNA]</scope>
    <source>
        <strain evidence="6 7">DSM 10068</strain>
    </source>
</reference>
<dbReference type="EMBL" id="FQXV01000009">
    <property type="protein sequence ID" value="SHI13393.1"/>
    <property type="molecule type" value="Genomic_DNA"/>
</dbReference>
<organism evidence="6 7">
    <name type="scientific">Sporobacter termitidis DSM 10068</name>
    <dbReference type="NCBI Taxonomy" id="1123282"/>
    <lineage>
        <taxon>Bacteria</taxon>
        <taxon>Bacillati</taxon>
        <taxon>Bacillota</taxon>
        <taxon>Clostridia</taxon>
        <taxon>Eubacteriales</taxon>
        <taxon>Oscillospiraceae</taxon>
        <taxon>Sporobacter</taxon>
    </lineage>
</organism>
<dbReference type="RefSeq" id="WP_073079875.1">
    <property type="nucleotide sequence ID" value="NZ_FQXV01000009.1"/>
</dbReference>
<keyword evidence="4" id="KW-0804">Transcription</keyword>
<dbReference type="SUPFAM" id="SSF46785">
    <property type="entry name" value="Winged helix' DNA-binding domain"/>
    <property type="match status" value="1"/>
</dbReference>
<sequence length="295" mass="33028">MNFSQIKCFLAASECLSFTRAADRLYLSQPVLSRQIAAMEDELGIELFTREKKSIRLTPAGEILAQGLNRLAREYQALVEKAGAVHRGFAGRLNIGMVEGQLICPPYSVALNKFHDKYPDVQVNLSRHTMAGIHSALQSGEIDVAFAALFNLNDQDDLDYIPVGMAGTRLVIPKSHPLADKENVSLTDFREDTFLTLPETESPYIARFSERIAKHDFFRPRTLEAPNIGALALWLEAGYGIFPLNANHSLRNNPNLVFKYIPELEDAVEIVMWKKDNTNPLIAMFTKQFEGIGQS</sequence>
<dbReference type="FunFam" id="1.10.10.10:FF:000001">
    <property type="entry name" value="LysR family transcriptional regulator"/>
    <property type="match status" value="1"/>
</dbReference>
<dbReference type="InterPro" id="IPR036390">
    <property type="entry name" value="WH_DNA-bd_sf"/>
</dbReference>
<dbReference type="PANTHER" id="PTHR30346">
    <property type="entry name" value="TRANSCRIPTIONAL DUAL REGULATOR HCAR-RELATED"/>
    <property type="match status" value="1"/>
</dbReference>
<evidence type="ECO:0000256" key="3">
    <source>
        <dbReference type="ARBA" id="ARBA00023125"/>
    </source>
</evidence>
<dbReference type="STRING" id="1123282.SAMN02745823_02686"/>